<dbReference type="InterPro" id="IPR009014">
    <property type="entry name" value="Transketo_C/PFOR_II"/>
</dbReference>
<dbReference type="Pfam" id="PF02780">
    <property type="entry name" value="Transketolase_C"/>
    <property type="match status" value="1"/>
</dbReference>
<comment type="cofactor">
    <cofactor evidence="1">
        <name>thiamine diphosphate</name>
        <dbReference type="ChEBI" id="CHEBI:58937"/>
    </cofactor>
</comment>
<dbReference type="InterPro" id="IPR029061">
    <property type="entry name" value="THDP-binding"/>
</dbReference>
<name>H5SEM2_9ZZZZ</name>
<dbReference type="SMART" id="SM00861">
    <property type="entry name" value="Transket_pyr"/>
    <property type="match status" value="1"/>
</dbReference>
<proteinExistence type="predicted"/>
<protein>
    <submittedName>
        <fullName evidence="5">Dehydrogenase E1 component</fullName>
    </submittedName>
</protein>
<evidence type="ECO:0000256" key="3">
    <source>
        <dbReference type="ARBA" id="ARBA00023052"/>
    </source>
</evidence>
<dbReference type="Pfam" id="PF00676">
    <property type="entry name" value="E1_dh"/>
    <property type="match status" value="1"/>
</dbReference>
<dbReference type="SUPFAM" id="SSF52922">
    <property type="entry name" value="TK C-terminal domain-like"/>
    <property type="match status" value="1"/>
</dbReference>
<dbReference type="Gene3D" id="3.40.50.920">
    <property type="match status" value="1"/>
</dbReference>
<dbReference type="InterPro" id="IPR033248">
    <property type="entry name" value="Transketolase_C"/>
</dbReference>
<dbReference type="SUPFAM" id="SSF52518">
    <property type="entry name" value="Thiamin diphosphate-binding fold (THDP-binding)"/>
    <property type="match status" value="2"/>
</dbReference>
<dbReference type="PANTHER" id="PTHR43257">
    <property type="entry name" value="PYRUVATE DEHYDROGENASE E1 COMPONENT BETA SUBUNIT"/>
    <property type="match status" value="1"/>
</dbReference>
<accession>H5SEM2</accession>
<dbReference type="GO" id="GO:0016624">
    <property type="term" value="F:oxidoreductase activity, acting on the aldehyde or oxo group of donors, disulfide as acceptor"/>
    <property type="evidence" value="ECO:0007669"/>
    <property type="project" value="InterPro"/>
</dbReference>
<dbReference type="CDD" id="cd02000">
    <property type="entry name" value="TPP_E1_PDC_ADC_BCADC"/>
    <property type="match status" value="1"/>
</dbReference>
<evidence type="ECO:0000313" key="5">
    <source>
        <dbReference type="EMBL" id="BAL54608.1"/>
    </source>
</evidence>
<dbReference type="Gene3D" id="3.40.50.970">
    <property type="match status" value="2"/>
</dbReference>
<feature type="domain" description="Transketolase-like pyrimidine-binding" evidence="4">
    <location>
        <begin position="419"/>
        <end position="590"/>
    </location>
</feature>
<dbReference type="FunFam" id="3.40.50.920:FF:000001">
    <property type="entry name" value="Pyruvate dehydrogenase E1 beta subunit"/>
    <property type="match status" value="1"/>
</dbReference>
<dbReference type="InterPro" id="IPR001017">
    <property type="entry name" value="DH_E1"/>
</dbReference>
<sequence length="741" mass="82945">MTALSVNLLNDRRLNMLNQAFERCLKVSELFESWKNRDSYISDLQRSFDETLGFAKNFPSDLAIRLYEDILKTRIFYDESIKHIKKGGDGTIAGPVFTGYWQEAVGVAVAHAMGPEDFLYPSHRDLSAYIARGESLDRIWLNHLGKLTGPTKGYDANLHFMDYEHRNFGFQVSTMGVSAVIGPGPVIPANKEKELRLGRSLQPDERIAAVAIFGDGASSNGVVHEGMNLAKAWNIPVLFVLLDNRIAISVSAQQQHGGIDLTNRAIAYEMPGITLDGNDVILSYLGARWMLTFSRRAMHPSFMRLITFRRHGHNEIEDSEYAKDVYGKEEFERLCSKENDPLYRIRTELVELGILNEESVRKTVSRIRKDVLDSYSRSVKEPDPPTDRTAFRDPFVDPQCKVTRELAKKYPPSKTDRQITMREAFREALYEELRKNPLLRYIGEDVADPKGGVLGLTLGLSKEFPDQVRNTPISETAISGHVAGSGLFGYPAIGEFQFLPFTFSAGEPLFTFVPTRPAMTGFGCNCVYVAPFGIVPSSNNYHSDCIEIHIASLRGMKLIVPSTPEDMKGLMKSAIHDPDACFVLIQIYELGSKGPVPQNEYFTPIGVAAVRKEGKHITLITYGPLMVRRALEAAEKLEGMGISLEVIDLRTIVPWDRETVLQSVSKTGRVIVMHEASRSFHVGAELAASIVEDLSFYRLKARPLRLTAPNTPVPFHPNLEETRLPLVSDIIEAARKLMEES</sequence>
<dbReference type="AlphaFoldDB" id="H5SEM2"/>
<evidence type="ECO:0000259" key="4">
    <source>
        <dbReference type="SMART" id="SM00861"/>
    </source>
</evidence>
<dbReference type="EMBL" id="AP011694">
    <property type="protein sequence ID" value="BAL54608.1"/>
    <property type="molecule type" value="Genomic_DNA"/>
</dbReference>
<dbReference type="Pfam" id="PF02779">
    <property type="entry name" value="Transket_pyr"/>
    <property type="match status" value="1"/>
</dbReference>
<keyword evidence="3" id="KW-0786">Thiamine pyrophosphate</keyword>
<organism evidence="5">
    <name type="scientific">uncultured prokaryote</name>
    <dbReference type="NCBI Taxonomy" id="198431"/>
    <lineage>
        <taxon>unclassified sequences</taxon>
        <taxon>environmental samples</taxon>
    </lineage>
</organism>
<reference evidence="5" key="2">
    <citation type="journal article" date="2012" name="PLoS ONE">
        <title>A Deeply Branching Thermophilic Bacterium with an Ancient Acetyl-CoA Pathway Dominates a Subsurface Ecosystem.</title>
        <authorList>
            <person name="Takami H."/>
            <person name="Noguchi H."/>
            <person name="Takaki Y."/>
            <person name="Uchiyama I."/>
            <person name="Toyoda A."/>
            <person name="Nishi S."/>
            <person name="Chee G.-J."/>
            <person name="Arai W."/>
            <person name="Nunoura T."/>
            <person name="Itoh T."/>
            <person name="Hattori M."/>
            <person name="Takai K."/>
        </authorList>
    </citation>
    <scope>NUCLEOTIDE SEQUENCE</scope>
</reference>
<gene>
    <name evidence="5" type="ORF">HGMM_F17C12C25</name>
</gene>
<evidence type="ECO:0000256" key="1">
    <source>
        <dbReference type="ARBA" id="ARBA00001964"/>
    </source>
</evidence>
<dbReference type="PANTHER" id="PTHR43257:SF2">
    <property type="entry name" value="PYRUVATE DEHYDROGENASE E1 COMPONENT SUBUNIT BETA"/>
    <property type="match status" value="1"/>
</dbReference>
<evidence type="ECO:0000256" key="2">
    <source>
        <dbReference type="ARBA" id="ARBA00023002"/>
    </source>
</evidence>
<keyword evidence="2" id="KW-0560">Oxidoreductase</keyword>
<reference evidence="5" key="1">
    <citation type="journal article" date="2005" name="Environ. Microbiol.">
        <title>Genetic and functional properties of uncultivated thermophilic crenarchaeotes from a subsurface gold mine as revealed by analysis of genome fragments.</title>
        <authorList>
            <person name="Nunoura T."/>
            <person name="Hirayama H."/>
            <person name="Takami H."/>
            <person name="Oida H."/>
            <person name="Nishi S."/>
            <person name="Shimamura S."/>
            <person name="Suzuki Y."/>
            <person name="Inagaki F."/>
            <person name="Takai K."/>
            <person name="Nealson K.H."/>
            <person name="Horikoshi K."/>
        </authorList>
    </citation>
    <scope>NUCLEOTIDE SEQUENCE</scope>
</reference>
<dbReference type="InterPro" id="IPR005475">
    <property type="entry name" value="Transketolase-like_Pyr-bd"/>
</dbReference>